<feature type="domain" description="Thioredoxin" evidence="6">
    <location>
        <begin position="23"/>
        <end position="203"/>
    </location>
</feature>
<gene>
    <name evidence="7" type="ORF">H6P80_03305</name>
</gene>
<dbReference type="InterPro" id="IPR013766">
    <property type="entry name" value="Thioredoxin_domain"/>
</dbReference>
<feature type="transmembrane region" description="Helical" evidence="5">
    <location>
        <begin position="12"/>
        <end position="32"/>
    </location>
</feature>
<evidence type="ECO:0000259" key="6">
    <source>
        <dbReference type="PROSITE" id="PS51352"/>
    </source>
</evidence>
<dbReference type="AlphaFoldDB" id="A0A842HWA7"/>
<keyword evidence="5" id="KW-0812">Transmembrane</keyword>
<proteinExistence type="inferred from homology"/>
<feature type="binding site" evidence="3">
    <location>
        <position position="167"/>
    </location>
    <ligand>
        <name>Cu cation</name>
        <dbReference type="ChEBI" id="CHEBI:23378"/>
    </ligand>
</feature>
<dbReference type="InterPro" id="IPR003782">
    <property type="entry name" value="SCO1/SenC"/>
</dbReference>
<dbReference type="GO" id="GO:0046872">
    <property type="term" value="F:metal ion binding"/>
    <property type="evidence" value="ECO:0007669"/>
    <property type="project" value="UniProtKB-KW"/>
</dbReference>
<dbReference type="EMBL" id="JACJVJ010000001">
    <property type="protein sequence ID" value="MBC2776641.1"/>
    <property type="molecule type" value="Genomic_DNA"/>
</dbReference>
<evidence type="ECO:0000313" key="8">
    <source>
        <dbReference type="Proteomes" id="UP000564378"/>
    </source>
</evidence>
<feature type="binding site" evidence="3">
    <location>
        <position position="83"/>
    </location>
    <ligand>
        <name>Cu cation</name>
        <dbReference type="ChEBI" id="CHEBI:23378"/>
    </ligand>
</feature>
<name>A0A842HWA7_9SPHN</name>
<comment type="caution">
    <text evidence="7">The sequence shown here is derived from an EMBL/GenBank/DDBJ whole genome shotgun (WGS) entry which is preliminary data.</text>
</comment>
<evidence type="ECO:0000256" key="3">
    <source>
        <dbReference type="PIRSR" id="PIRSR603782-1"/>
    </source>
</evidence>
<comment type="similarity">
    <text evidence="1">Belongs to the SCO1/2 family.</text>
</comment>
<dbReference type="SUPFAM" id="SSF52833">
    <property type="entry name" value="Thioredoxin-like"/>
    <property type="match status" value="1"/>
</dbReference>
<evidence type="ECO:0000256" key="1">
    <source>
        <dbReference type="ARBA" id="ARBA00010996"/>
    </source>
</evidence>
<keyword evidence="5" id="KW-1133">Transmembrane helix</keyword>
<evidence type="ECO:0000256" key="4">
    <source>
        <dbReference type="PIRSR" id="PIRSR603782-2"/>
    </source>
</evidence>
<organism evidence="7 8">
    <name type="scientific">Parasphingopyxis marina</name>
    <dbReference type="NCBI Taxonomy" id="2761622"/>
    <lineage>
        <taxon>Bacteria</taxon>
        <taxon>Pseudomonadati</taxon>
        <taxon>Pseudomonadota</taxon>
        <taxon>Alphaproteobacteria</taxon>
        <taxon>Sphingomonadales</taxon>
        <taxon>Sphingomonadaceae</taxon>
        <taxon>Parasphingopyxis</taxon>
    </lineage>
</organism>
<keyword evidence="8" id="KW-1185">Reference proteome</keyword>
<evidence type="ECO:0000313" key="7">
    <source>
        <dbReference type="EMBL" id="MBC2776641.1"/>
    </source>
</evidence>
<dbReference type="FunFam" id="3.40.30.10:FF:000013">
    <property type="entry name" value="Blast:Protein SCO1 homolog, mitochondrial"/>
    <property type="match status" value="1"/>
</dbReference>
<dbReference type="CDD" id="cd02968">
    <property type="entry name" value="SCO"/>
    <property type="match status" value="1"/>
</dbReference>
<dbReference type="InterPro" id="IPR036249">
    <property type="entry name" value="Thioredoxin-like_sf"/>
</dbReference>
<protein>
    <submittedName>
        <fullName evidence="7">SCO family protein</fullName>
    </submittedName>
</protein>
<sequence>MSGERNRGLRRGLILCAALLAGLLGYLCLPPYEQPETVLDESIASIGGPFELLGTDGDAFGSAELRGRPFAIFFGFTHCPDVCPTTLSRLASLRQEMGEGGDAFDIVFVTVDPARDTPGDMARYLSLFHTPIIGLTGSEAQIEAVKEEFGIYAEQVPLGNGAYTVDHTATVFLMDEEGNFFSALDVHDRNEDAIARLRRLIDG</sequence>
<keyword evidence="3" id="KW-0479">Metal-binding</keyword>
<feature type="disulfide bond" description="Redox-active" evidence="4">
    <location>
        <begin position="79"/>
        <end position="83"/>
    </location>
</feature>
<dbReference type="PANTHER" id="PTHR12151:SF25">
    <property type="entry name" value="LINALOOL DEHYDRATASE_ISOMERASE DOMAIN-CONTAINING PROTEIN"/>
    <property type="match status" value="1"/>
</dbReference>
<evidence type="ECO:0000256" key="5">
    <source>
        <dbReference type="SAM" id="Phobius"/>
    </source>
</evidence>
<dbReference type="PANTHER" id="PTHR12151">
    <property type="entry name" value="ELECTRON TRANSPORT PROTIN SCO1/SENC FAMILY MEMBER"/>
    <property type="match status" value="1"/>
</dbReference>
<dbReference type="Proteomes" id="UP000564378">
    <property type="component" value="Unassembled WGS sequence"/>
</dbReference>
<accession>A0A842HWA7</accession>
<dbReference type="RefSeq" id="WP_185799909.1">
    <property type="nucleotide sequence ID" value="NZ_JACJVJ010000001.1"/>
</dbReference>
<evidence type="ECO:0000256" key="2">
    <source>
        <dbReference type="ARBA" id="ARBA00023008"/>
    </source>
</evidence>
<dbReference type="Gene3D" id="3.40.30.10">
    <property type="entry name" value="Glutaredoxin"/>
    <property type="match status" value="1"/>
</dbReference>
<dbReference type="Pfam" id="PF02630">
    <property type="entry name" value="SCO1-SenC"/>
    <property type="match status" value="1"/>
</dbReference>
<keyword evidence="4" id="KW-1015">Disulfide bond</keyword>
<keyword evidence="5" id="KW-0472">Membrane</keyword>
<keyword evidence="2 3" id="KW-0186">Copper</keyword>
<reference evidence="7 8" key="1">
    <citation type="submission" date="2020-08" db="EMBL/GenBank/DDBJ databases">
        <title>Draft genome sequence of Parasphingopyxis sp. GrpM-11.</title>
        <authorList>
            <person name="Oh J."/>
            <person name="Roh D.-H."/>
        </authorList>
    </citation>
    <scope>NUCLEOTIDE SEQUENCE [LARGE SCALE GENOMIC DNA]</scope>
    <source>
        <strain evidence="7 8">GrpM-11</strain>
    </source>
</reference>
<dbReference type="PROSITE" id="PS51352">
    <property type="entry name" value="THIOREDOXIN_2"/>
    <property type="match status" value="1"/>
</dbReference>
<feature type="binding site" evidence="3">
    <location>
        <position position="79"/>
    </location>
    <ligand>
        <name>Cu cation</name>
        <dbReference type="ChEBI" id="CHEBI:23378"/>
    </ligand>
</feature>